<keyword evidence="4 6" id="KW-1133">Transmembrane helix</keyword>
<evidence type="ECO:0000256" key="1">
    <source>
        <dbReference type="ARBA" id="ARBA00004370"/>
    </source>
</evidence>
<name>A0AB34FPH8_9HYPO</name>
<accession>A0AB34FPH8</accession>
<keyword evidence="8" id="KW-1185">Reference proteome</keyword>
<gene>
    <name evidence="7" type="ORF">O9K51_06072</name>
</gene>
<feature type="transmembrane region" description="Helical" evidence="6">
    <location>
        <begin position="102"/>
        <end position="123"/>
    </location>
</feature>
<reference evidence="7" key="1">
    <citation type="submission" date="2023-01" db="EMBL/GenBank/DDBJ databases">
        <title>The growth and conidiation of Purpureocillium lavendulum are regulated by nitrogen source and histone H3K14 acetylation.</title>
        <authorList>
            <person name="Tang P."/>
            <person name="Han J."/>
            <person name="Zhang C."/>
            <person name="Tang P."/>
            <person name="Qi F."/>
            <person name="Zhang K."/>
            <person name="Liang L."/>
        </authorList>
    </citation>
    <scope>NUCLEOTIDE SEQUENCE</scope>
    <source>
        <strain evidence="7">YMF1.00683</strain>
    </source>
</reference>
<dbReference type="GO" id="GO:0016020">
    <property type="term" value="C:membrane"/>
    <property type="evidence" value="ECO:0007669"/>
    <property type="project" value="UniProtKB-SubCell"/>
</dbReference>
<evidence type="ECO:0000256" key="2">
    <source>
        <dbReference type="ARBA" id="ARBA00009530"/>
    </source>
</evidence>
<dbReference type="PROSITE" id="PS01309">
    <property type="entry name" value="UPF0057"/>
    <property type="match status" value="1"/>
</dbReference>
<feature type="transmembrane region" description="Helical" evidence="6">
    <location>
        <begin position="32"/>
        <end position="55"/>
    </location>
</feature>
<keyword evidence="5 6" id="KW-0472">Membrane</keyword>
<keyword evidence="3 6" id="KW-0812">Transmembrane</keyword>
<evidence type="ECO:0000256" key="6">
    <source>
        <dbReference type="SAM" id="Phobius"/>
    </source>
</evidence>
<sequence>MPLTGSDICKFICAVILPPLGVFLEVGCGADLLINIVLTIFGYIPGIIHAIYIIVTRPFSVMMSLRTAARSFEAHPFQRLSLTQKPAKADWNGDFKRVGKQAVLFFPGIAMLLGWPLAAARVLDGHV</sequence>
<evidence type="ECO:0000313" key="7">
    <source>
        <dbReference type="EMBL" id="KAJ6440282.1"/>
    </source>
</evidence>
<protein>
    <recommendedName>
        <fullName evidence="9">Plasma membrane proteolipid 3</fullName>
    </recommendedName>
</protein>
<dbReference type="Pfam" id="PF01679">
    <property type="entry name" value="Pmp3"/>
    <property type="match status" value="1"/>
</dbReference>
<evidence type="ECO:0000313" key="8">
    <source>
        <dbReference type="Proteomes" id="UP001163105"/>
    </source>
</evidence>
<dbReference type="Proteomes" id="UP001163105">
    <property type="component" value="Unassembled WGS sequence"/>
</dbReference>
<comment type="similarity">
    <text evidence="2">Belongs to the UPF0057 (PMP3) family.</text>
</comment>
<organism evidence="7 8">
    <name type="scientific">Purpureocillium lavendulum</name>
    <dbReference type="NCBI Taxonomy" id="1247861"/>
    <lineage>
        <taxon>Eukaryota</taxon>
        <taxon>Fungi</taxon>
        <taxon>Dikarya</taxon>
        <taxon>Ascomycota</taxon>
        <taxon>Pezizomycotina</taxon>
        <taxon>Sordariomycetes</taxon>
        <taxon>Hypocreomycetidae</taxon>
        <taxon>Hypocreales</taxon>
        <taxon>Ophiocordycipitaceae</taxon>
        <taxon>Purpureocillium</taxon>
    </lineage>
</organism>
<dbReference type="AlphaFoldDB" id="A0AB34FPH8"/>
<dbReference type="PANTHER" id="PTHR21659:SF116">
    <property type="entry name" value="PLASMA MEMBRANE PROTEOLIPID 3"/>
    <property type="match status" value="1"/>
</dbReference>
<dbReference type="InterPro" id="IPR000612">
    <property type="entry name" value="PMP3"/>
</dbReference>
<evidence type="ECO:0000256" key="4">
    <source>
        <dbReference type="ARBA" id="ARBA00022989"/>
    </source>
</evidence>
<dbReference type="PANTHER" id="PTHR21659">
    <property type="entry name" value="HYDROPHOBIC PROTEIN RCI2 LOW TEMPERATURE AND SALT RESPONSIVE PROTEIN LTI6 -RELATED"/>
    <property type="match status" value="1"/>
</dbReference>
<dbReference type="EMBL" id="JAQHRD010000005">
    <property type="protein sequence ID" value="KAJ6440282.1"/>
    <property type="molecule type" value="Genomic_DNA"/>
</dbReference>
<comment type="caution">
    <text evidence="7">The sequence shown here is derived from an EMBL/GenBank/DDBJ whole genome shotgun (WGS) entry which is preliminary data.</text>
</comment>
<evidence type="ECO:0000256" key="3">
    <source>
        <dbReference type="ARBA" id="ARBA00022692"/>
    </source>
</evidence>
<proteinExistence type="inferred from homology"/>
<comment type="subcellular location">
    <subcellularLocation>
        <location evidence="1">Membrane</location>
    </subcellularLocation>
</comment>
<evidence type="ECO:0000256" key="5">
    <source>
        <dbReference type="ARBA" id="ARBA00023136"/>
    </source>
</evidence>
<evidence type="ECO:0008006" key="9">
    <source>
        <dbReference type="Google" id="ProtNLM"/>
    </source>
</evidence>